<dbReference type="GO" id="GO:0006749">
    <property type="term" value="P:glutathione metabolic process"/>
    <property type="evidence" value="ECO:0007669"/>
    <property type="project" value="TreeGrafter"/>
</dbReference>
<dbReference type="Pfam" id="PF14497">
    <property type="entry name" value="GST_C_3"/>
    <property type="match status" value="1"/>
</dbReference>
<reference evidence="4" key="1">
    <citation type="journal article" date="2023" name="Commun. Biol.">
        <title>Genome analysis of Parmales, the sister group of diatoms, reveals the evolutionary specialization of diatoms from phago-mixotrophs to photoautotrophs.</title>
        <authorList>
            <person name="Ban H."/>
            <person name="Sato S."/>
            <person name="Yoshikawa S."/>
            <person name="Yamada K."/>
            <person name="Nakamura Y."/>
            <person name="Ichinomiya M."/>
            <person name="Sato N."/>
            <person name="Blanc-Mathieu R."/>
            <person name="Endo H."/>
            <person name="Kuwata A."/>
            <person name="Ogata H."/>
        </authorList>
    </citation>
    <scope>NUCLEOTIDE SEQUENCE [LARGE SCALE GENOMIC DNA]</scope>
</reference>
<keyword evidence="4" id="KW-1185">Reference proteome</keyword>
<dbReference type="OrthoDB" id="420389at2759"/>
<dbReference type="Gene3D" id="3.40.30.10">
    <property type="entry name" value="Glutaredoxin"/>
    <property type="match status" value="1"/>
</dbReference>
<dbReference type="AlphaFoldDB" id="A0A9W7L9T5"/>
<dbReference type="InterPro" id="IPR004045">
    <property type="entry name" value="Glutathione_S-Trfase_N"/>
</dbReference>
<dbReference type="PANTHER" id="PTHR11571">
    <property type="entry name" value="GLUTATHIONE S-TRANSFERASE"/>
    <property type="match status" value="1"/>
</dbReference>
<dbReference type="Proteomes" id="UP001165065">
    <property type="component" value="Unassembled WGS sequence"/>
</dbReference>
<organism evidence="3 4">
    <name type="scientific">Triparma columacea</name>
    <dbReference type="NCBI Taxonomy" id="722753"/>
    <lineage>
        <taxon>Eukaryota</taxon>
        <taxon>Sar</taxon>
        <taxon>Stramenopiles</taxon>
        <taxon>Ochrophyta</taxon>
        <taxon>Bolidophyceae</taxon>
        <taxon>Parmales</taxon>
        <taxon>Triparmaceae</taxon>
        <taxon>Triparma</taxon>
    </lineage>
</organism>
<feature type="domain" description="GST C-terminal" evidence="2">
    <location>
        <begin position="91"/>
        <end position="221"/>
    </location>
</feature>
<gene>
    <name evidence="3" type="ORF">TrCOL_g7876</name>
</gene>
<dbReference type="Gene3D" id="1.20.1050.10">
    <property type="match status" value="1"/>
</dbReference>
<dbReference type="InterPro" id="IPR036282">
    <property type="entry name" value="Glutathione-S-Trfase_C_sf"/>
</dbReference>
<evidence type="ECO:0000259" key="2">
    <source>
        <dbReference type="PROSITE" id="PS50405"/>
    </source>
</evidence>
<sequence>MTQPLTITYFGFLGPTEPSRLALCIGKIPFIDDVMEFPTWKAIKAGEKPNPSYWGQLPYMTIGEGDSAVQVGQSDAILRYCGKLAGLQPEDPMEALKVDEMVQFLNQDVRDRGLARSMSIKDDEEKMAQRKKLNDELLPAQFEKISSRMDSSGFLCNGKLSIADLILYTTCSWIGMGTLDGITADFIKANEKIAAHYKKIGDIPEVAEWNAKKRVGKVPAF</sequence>
<dbReference type="SUPFAM" id="SSF47616">
    <property type="entry name" value="GST C-terminal domain-like"/>
    <property type="match status" value="1"/>
</dbReference>
<dbReference type="PROSITE" id="PS50404">
    <property type="entry name" value="GST_NTER"/>
    <property type="match status" value="1"/>
</dbReference>
<dbReference type="PANTHER" id="PTHR11571:SF252">
    <property type="entry name" value="GLUTATHIONE S-TRANSFERASE"/>
    <property type="match status" value="1"/>
</dbReference>
<dbReference type="InterPro" id="IPR004046">
    <property type="entry name" value="GST_C"/>
</dbReference>
<evidence type="ECO:0000313" key="4">
    <source>
        <dbReference type="Proteomes" id="UP001165065"/>
    </source>
</evidence>
<comment type="caution">
    <text evidence="3">The sequence shown here is derived from an EMBL/GenBank/DDBJ whole genome shotgun (WGS) entry which is preliminary data.</text>
</comment>
<dbReference type="InterPro" id="IPR010987">
    <property type="entry name" value="Glutathione-S-Trfase_C-like"/>
</dbReference>
<feature type="domain" description="GST N-terminal" evidence="1">
    <location>
        <begin position="3"/>
        <end position="89"/>
    </location>
</feature>
<evidence type="ECO:0000313" key="3">
    <source>
        <dbReference type="EMBL" id="GMI40607.1"/>
    </source>
</evidence>
<evidence type="ECO:0008006" key="5">
    <source>
        <dbReference type="Google" id="ProtNLM"/>
    </source>
</evidence>
<dbReference type="PROSITE" id="PS50405">
    <property type="entry name" value="GST_CTER"/>
    <property type="match status" value="1"/>
</dbReference>
<dbReference type="GO" id="GO:0004364">
    <property type="term" value="F:glutathione transferase activity"/>
    <property type="evidence" value="ECO:0007669"/>
    <property type="project" value="TreeGrafter"/>
</dbReference>
<name>A0A9W7L9T5_9STRA</name>
<evidence type="ECO:0000259" key="1">
    <source>
        <dbReference type="PROSITE" id="PS50404"/>
    </source>
</evidence>
<dbReference type="InterPro" id="IPR050213">
    <property type="entry name" value="GST_superfamily"/>
</dbReference>
<accession>A0A9W7L9T5</accession>
<dbReference type="SUPFAM" id="SSF52833">
    <property type="entry name" value="Thioredoxin-like"/>
    <property type="match status" value="1"/>
</dbReference>
<proteinExistence type="predicted"/>
<protein>
    <recommendedName>
        <fullName evidence="5">Glutathione S-transferase</fullName>
    </recommendedName>
</protein>
<dbReference type="InterPro" id="IPR036249">
    <property type="entry name" value="Thioredoxin-like_sf"/>
</dbReference>
<dbReference type="EMBL" id="BRYA01000132">
    <property type="protein sequence ID" value="GMI40607.1"/>
    <property type="molecule type" value="Genomic_DNA"/>
</dbReference>